<dbReference type="SMART" id="SM00710">
    <property type="entry name" value="PbH1"/>
    <property type="match status" value="6"/>
</dbReference>
<organism evidence="3 4">
    <name type="scientific">Paenibacillus albicereus</name>
    <dbReference type="NCBI Taxonomy" id="2726185"/>
    <lineage>
        <taxon>Bacteria</taxon>
        <taxon>Bacillati</taxon>
        <taxon>Bacillota</taxon>
        <taxon>Bacilli</taxon>
        <taxon>Bacillales</taxon>
        <taxon>Paenibacillaceae</taxon>
        <taxon>Paenibacillus</taxon>
    </lineage>
</organism>
<dbReference type="KEGG" id="palr:HGI30_19130"/>
<evidence type="ECO:0000313" key="4">
    <source>
        <dbReference type="Proteomes" id="UP000502136"/>
    </source>
</evidence>
<feature type="chain" id="PRO_5026049807" evidence="1">
    <location>
        <begin position="39"/>
        <end position="351"/>
    </location>
</feature>
<reference evidence="3 4" key="1">
    <citation type="submission" date="2020-04" db="EMBL/GenBank/DDBJ databases">
        <title>Novel Paenibacillus strain UniB2 isolated from commercial digestive syrup.</title>
        <authorList>
            <person name="Thorat V."/>
            <person name="Kirdat K."/>
            <person name="Tiwarekar B."/>
            <person name="Yadav A."/>
        </authorList>
    </citation>
    <scope>NUCLEOTIDE SEQUENCE [LARGE SCALE GENOMIC DNA]</scope>
    <source>
        <strain evidence="3 4">UniB2</strain>
    </source>
</reference>
<accession>A0A6H2H1A3</accession>
<dbReference type="InterPro" id="IPR012334">
    <property type="entry name" value="Pectin_lyas_fold"/>
</dbReference>
<dbReference type="InterPro" id="IPR039448">
    <property type="entry name" value="Beta_helix"/>
</dbReference>
<keyword evidence="1" id="KW-0732">Signal</keyword>
<feature type="signal peptide" evidence="1">
    <location>
        <begin position="1"/>
        <end position="38"/>
    </location>
</feature>
<proteinExistence type="predicted"/>
<feature type="domain" description="Right handed beta helix" evidence="2">
    <location>
        <begin position="126"/>
        <end position="289"/>
    </location>
</feature>
<name>A0A6H2H1A3_9BACL</name>
<protein>
    <submittedName>
        <fullName evidence="3">Sheath polysaccharide-degrading enzyme</fullName>
    </submittedName>
</protein>
<dbReference type="InterPro" id="IPR011050">
    <property type="entry name" value="Pectin_lyase_fold/virulence"/>
</dbReference>
<dbReference type="SUPFAM" id="SSF51126">
    <property type="entry name" value="Pectin lyase-like"/>
    <property type="match status" value="1"/>
</dbReference>
<evidence type="ECO:0000259" key="2">
    <source>
        <dbReference type="Pfam" id="PF13229"/>
    </source>
</evidence>
<dbReference type="Proteomes" id="UP000502136">
    <property type="component" value="Chromosome"/>
</dbReference>
<dbReference type="Gene3D" id="2.160.20.10">
    <property type="entry name" value="Single-stranded right-handed beta-helix, Pectin lyase-like"/>
    <property type="match status" value="1"/>
</dbReference>
<dbReference type="Pfam" id="PF13229">
    <property type="entry name" value="Beta_helix"/>
    <property type="match status" value="1"/>
</dbReference>
<sequence length="351" mass="36814">MMTRIVRPAIGKKSLKGFLLLSLVATLPAPIAAPAVHAANEIRTAPSALTAAPAPLRVVSCATASCLSRALKDVQPGDRIELAPGTYTGSFSSAVSGTAERPIELTSADPARQAVLSGYSASSGYAFNLKGGSRWIIRSLKFTNAQKGIILDRSDDSVLSDVEVYGTGYEAVHFRDGSKRGRIESSWIHDTGLSGPGYGEGVYVGSAEGASYDQNVHDTVISGVRFGPNIRAEHVDIKERTLRTIVENCIFDGTGISGANYADSFIDVKGNDAVIRGNTAYRNGNAAIADAFQLHSIVAGWGVNNRFAGNTAYLDGSAGYVVNATRDTQAFASGNVRYPAGNLYAGNVTSG</sequence>
<dbReference type="AlphaFoldDB" id="A0A6H2H1A3"/>
<evidence type="ECO:0000256" key="1">
    <source>
        <dbReference type="SAM" id="SignalP"/>
    </source>
</evidence>
<dbReference type="EMBL" id="CP051428">
    <property type="protein sequence ID" value="QJC53464.1"/>
    <property type="molecule type" value="Genomic_DNA"/>
</dbReference>
<evidence type="ECO:0000313" key="3">
    <source>
        <dbReference type="EMBL" id="QJC53464.1"/>
    </source>
</evidence>
<keyword evidence="4" id="KW-1185">Reference proteome</keyword>
<gene>
    <name evidence="3" type="ORF">HGI30_19130</name>
</gene>
<dbReference type="InterPro" id="IPR006626">
    <property type="entry name" value="PbH1"/>
</dbReference>